<dbReference type="STRING" id="504805.SAMN05421505_1662"/>
<keyword evidence="3 10" id="KW-0255">Endonuclease</keyword>
<evidence type="ECO:0000256" key="8">
    <source>
        <dbReference type="ARBA" id="ARBA00023211"/>
    </source>
</evidence>
<dbReference type="GO" id="GO:0046872">
    <property type="term" value="F:metal ion binding"/>
    <property type="evidence" value="ECO:0007669"/>
    <property type="project" value="UniProtKB-UniRule"/>
</dbReference>
<evidence type="ECO:0000256" key="2">
    <source>
        <dbReference type="ARBA" id="ARBA00022723"/>
    </source>
</evidence>
<evidence type="ECO:0000256" key="4">
    <source>
        <dbReference type="ARBA" id="ARBA00022801"/>
    </source>
</evidence>
<keyword evidence="5 10" id="KW-0460">Magnesium</keyword>
<dbReference type="GO" id="GO:0043571">
    <property type="term" value="P:maintenance of CRISPR repeat elements"/>
    <property type="evidence" value="ECO:0007669"/>
    <property type="project" value="UniProtKB-UniRule"/>
</dbReference>
<dbReference type="EC" id="3.1.-.-" evidence="10"/>
<comment type="function">
    <text evidence="10">CRISPR (clustered regularly interspaced short palindromic repeat), is an adaptive immune system that provides protection against mobile genetic elements (viruses, transposable elements and conjugative plasmids). CRISPR clusters contain spacers, sequences complementary to antecedent mobile elements, and target invading nucleic acids. CRISPR clusters are transcribed and processed into CRISPR RNA (crRNA). Acts as a dsDNA endonuclease. Involved in the integration of spacer DNA into the CRISPR cassette.</text>
</comment>
<keyword evidence="8 10" id="KW-0464">Manganese</keyword>
<dbReference type="Gene3D" id="3.100.10.20">
    <property type="entry name" value="CRISPR-associated endonuclease Cas1, N-terminal domain"/>
    <property type="match status" value="1"/>
</dbReference>
<accession>A0A1G8LEC1</accession>
<dbReference type="PANTHER" id="PTHR34353:SF2">
    <property type="entry name" value="CRISPR-ASSOCIATED ENDONUCLEASE CAS1 1"/>
    <property type="match status" value="1"/>
</dbReference>
<dbReference type="RefSeq" id="WP_093176218.1">
    <property type="nucleotide sequence ID" value="NZ_FNCN01000066.1"/>
</dbReference>
<dbReference type="NCBIfam" id="TIGR00287">
    <property type="entry name" value="cas1"/>
    <property type="match status" value="1"/>
</dbReference>
<feature type="binding site" evidence="10">
    <location>
        <position position="248"/>
    </location>
    <ligand>
        <name>Mn(2+)</name>
        <dbReference type="ChEBI" id="CHEBI:29035"/>
    </ligand>
</feature>
<sequence>MTEMLNTLYVQTQGASLHLDHDSLKLVAPDVPKRTLPLRRLNAIVLYGHVAISAELLARCAQDGRSVVWMSLSGRFLSRVDGPIRGNVLLRHAQHLAHANPAARLQIARSCVAGKLQNSRQVLLRGARDAPTPVQTSLRGLCEDIEDLLARCPDAADLEKLMGLEGQSARLYFQGLADMLRPEPAIPAFPGRIKRPPTDPINALLSFLYSLTRALVHGAAEQVGLDPYLGFLHGLRPGKPALALDLMEEFRPVLADRLALTLLNRRQLRIEHFETLPGGAVQLTDDGRKLVLTEWQGWKTKEWHHRLVGRKIAACLLPVVQSRVLARHIRGELPAYVPWTVG</sequence>
<dbReference type="Pfam" id="PF01867">
    <property type="entry name" value="Cas_Cas1"/>
    <property type="match status" value="1"/>
</dbReference>
<gene>
    <name evidence="10" type="primary">cas1</name>
    <name evidence="11" type="ORF">SAMN05421505_1662</name>
</gene>
<keyword evidence="1 10" id="KW-0540">Nuclease</keyword>
<dbReference type="InterPro" id="IPR050646">
    <property type="entry name" value="Cas1"/>
</dbReference>
<dbReference type="GO" id="GO:0003677">
    <property type="term" value="F:DNA binding"/>
    <property type="evidence" value="ECO:0007669"/>
    <property type="project" value="UniProtKB-KW"/>
</dbReference>
<keyword evidence="7 10" id="KW-0238">DNA-binding</keyword>
<evidence type="ECO:0000256" key="7">
    <source>
        <dbReference type="ARBA" id="ARBA00023125"/>
    </source>
</evidence>
<dbReference type="InterPro" id="IPR002729">
    <property type="entry name" value="CRISPR-assoc_Cas1"/>
</dbReference>
<comment type="subunit">
    <text evidence="9 10">Homodimer, forms a heterotetramer with a Cas2 homodimer.</text>
</comment>
<dbReference type="PANTHER" id="PTHR34353">
    <property type="entry name" value="CRISPR-ASSOCIATED ENDONUCLEASE CAS1 1"/>
    <property type="match status" value="1"/>
</dbReference>
<evidence type="ECO:0000313" key="11">
    <source>
        <dbReference type="EMBL" id="SDI53943.1"/>
    </source>
</evidence>
<reference evidence="11 12" key="1">
    <citation type="submission" date="2016-10" db="EMBL/GenBank/DDBJ databases">
        <authorList>
            <person name="de Groot N.N."/>
        </authorList>
    </citation>
    <scope>NUCLEOTIDE SEQUENCE [LARGE SCALE GENOMIC DNA]</scope>
    <source>
        <strain evidence="11 12">CPCC 201354</strain>
    </source>
</reference>
<evidence type="ECO:0000256" key="10">
    <source>
        <dbReference type="HAMAP-Rule" id="MF_01470"/>
    </source>
</evidence>
<proteinExistence type="inferred from homology"/>
<evidence type="ECO:0000256" key="5">
    <source>
        <dbReference type="ARBA" id="ARBA00022842"/>
    </source>
</evidence>
<keyword evidence="4 10" id="KW-0378">Hydrolase</keyword>
<name>A0A1G8LEC1_9ACTN</name>
<evidence type="ECO:0000256" key="3">
    <source>
        <dbReference type="ARBA" id="ARBA00022759"/>
    </source>
</evidence>
<dbReference type="Gene3D" id="1.20.120.920">
    <property type="entry name" value="CRISPR-associated endonuclease Cas1, C-terminal domain"/>
    <property type="match status" value="1"/>
</dbReference>
<dbReference type="HAMAP" id="MF_01470">
    <property type="entry name" value="Cas1"/>
    <property type="match status" value="1"/>
</dbReference>
<dbReference type="NCBIfam" id="TIGR03640">
    <property type="entry name" value="cas1_DVULG"/>
    <property type="match status" value="1"/>
</dbReference>
<dbReference type="InterPro" id="IPR042206">
    <property type="entry name" value="CRISPR-assoc_Cas1_C"/>
</dbReference>
<keyword evidence="6 10" id="KW-0051">Antiviral defense</keyword>
<dbReference type="OrthoDB" id="1550386at2"/>
<evidence type="ECO:0000313" key="12">
    <source>
        <dbReference type="Proteomes" id="UP000198923"/>
    </source>
</evidence>
<dbReference type="InterPro" id="IPR042211">
    <property type="entry name" value="CRISPR-assoc_Cas1_N"/>
</dbReference>
<dbReference type="InterPro" id="IPR019856">
    <property type="entry name" value="CRISPR-assoc_Cas1_DVULG"/>
</dbReference>
<dbReference type="GO" id="GO:0004520">
    <property type="term" value="F:DNA endonuclease activity"/>
    <property type="evidence" value="ECO:0007669"/>
    <property type="project" value="InterPro"/>
</dbReference>
<evidence type="ECO:0000256" key="9">
    <source>
        <dbReference type="ARBA" id="ARBA00038592"/>
    </source>
</evidence>
<dbReference type="GO" id="GO:0051607">
    <property type="term" value="P:defense response to virus"/>
    <property type="evidence" value="ECO:0007669"/>
    <property type="project" value="UniProtKB-UniRule"/>
</dbReference>
<evidence type="ECO:0000256" key="6">
    <source>
        <dbReference type="ARBA" id="ARBA00023118"/>
    </source>
</evidence>
<keyword evidence="12" id="KW-1185">Reference proteome</keyword>
<feature type="binding site" evidence="10">
    <location>
        <position position="233"/>
    </location>
    <ligand>
        <name>Mn(2+)</name>
        <dbReference type="ChEBI" id="CHEBI:29035"/>
    </ligand>
</feature>
<dbReference type="GO" id="GO:0016787">
    <property type="term" value="F:hydrolase activity"/>
    <property type="evidence" value="ECO:0007669"/>
    <property type="project" value="UniProtKB-KW"/>
</dbReference>
<feature type="binding site" evidence="10">
    <location>
        <position position="165"/>
    </location>
    <ligand>
        <name>Mn(2+)</name>
        <dbReference type="ChEBI" id="CHEBI:29035"/>
    </ligand>
</feature>
<keyword evidence="2 10" id="KW-0479">Metal-binding</keyword>
<organism evidence="11 12">
    <name type="scientific">Sinosporangium album</name>
    <dbReference type="NCBI Taxonomy" id="504805"/>
    <lineage>
        <taxon>Bacteria</taxon>
        <taxon>Bacillati</taxon>
        <taxon>Actinomycetota</taxon>
        <taxon>Actinomycetes</taxon>
        <taxon>Streptosporangiales</taxon>
        <taxon>Streptosporangiaceae</taxon>
        <taxon>Sinosporangium</taxon>
    </lineage>
</organism>
<comment type="cofactor">
    <cofactor evidence="10">
        <name>Mg(2+)</name>
        <dbReference type="ChEBI" id="CHEBI:18420"/>
    </cofactor>
    <cofactor evidence="10">
        <name>Mn(2+)</name>
        <dbReference type="ChEBI" id="CHEBI:29035"/>
    </cofactor>
</comment>
<dbReference type="Proteomes" id="UP000198923">
    <property type="component" value="Unassembled WGS sequence"/>
</dbReference>
<dbReference type="EMBL" id="FNCN01000066">
    <property type="protein sequence ID" value="SDI53943.1"/>
    <property type="molecule type" value="Genomic_DNA"/>
</dbReference>
<evidence type="ECO:0000256" key="1">
    <source>
        <dbReference type="ARBA" id="ARBA00022722"/>
    </source>
</evidence>
<protein>
    <recommendedName>
        <fullName evidence="10">CRISPR-associated endonuclease Cas1</fullName>
        <ecNumber evidence="10">3.1.-.-</ecNumber>
    </recommendedName>
</protein>
<comment type="similarity">
    <text evidence="10">Belongs to the CRISPR-associated endonuclease Cas1 family.</text>
</comment>
<dbReference type="AlphaFoldDB" id="A0A1G8LEC1"/>